<dbReference type="Gene3D" id="3.40.50.2300">
    <property type="match status" value="1"/>
</dbReference>
<evidence type="ECO:0000259" key="4">
    <source>
        <dbReference type="PROSITE" id="PS50043"/>
    </source>
</evidence>
<feature type="domain" description="HTH luxR-type" evidence="4">
    <location>
        <begin position="142"/>
        <end position="207"/>
    </location>
</feature>
<dbReference type="GO" id="GO:0006355">
    <property type="term" value="P:regulation of DNA-templated transcription"/>
    <property type="evidence" value="ECO:0007669"/>
    <property type="project" value="InterPro"/>
</dbReference>
<gene>
    <name evidence="5" type="ORF">UFOPK3401_00833</name>
</gene>
<evidence type="ECO:0000256" key="1">
    <source>
        <dbReference type="ARBA" id="ARBA00023015"/>
    </source>
</evidence>
<proteinExistence type="predicted"/>
<dbReference type="SUPFAM" id="SSF46894">
    <property type="entry name" value="C-terminal effector domain of the bipartite response regulators"/>
    <property type="match status" value="1"/>
</dbReference>
<evidence type="ECO:0000256" key="2">
    <source>
        <dbReference type="ARBA" id="ARBA00023125"/>
    </source>
</evidence>
<evidence type="ECO:0000313" key="5">
    <source>
        <dbReference type="EMBL" id="CAB4871519.1"/>
    </source>
</evidence>
<dbReference type="PROSITE" id="PS00622">
    <property type="entry name" value="HTH_LUXR_1"/>
    <property type="match status" value="1"/>
</dbReference>
<dbReference type="PROSITE" id="PS50043">
    <property type="entry name" value="HTH_LUXR_2"/>
    <property type="match status" value="1"/>
</dbReference>
<dbReference type="EMBL" id="CAFBLM010000033">
    <property type="protein sequence ID" value="CAB4871519.1"/>
    <property type="molecule type" value="Genomic_DNA"/>
</dbReference>
<dbReference type="GO" id="GO:0003677">
    <property type="term" value="F:DNA binding"/>
    <property type="evidence" value="ECO:0007669"/>
    <property type="project" value="UniProtKB-KW"/>
</dbReference>
<dbReference type="InterPro" id="IPR016032">
    <property type="entry name" value="Sig_transdc_resp-reg_C-effctor"/>
</dbReference>
<dbReference type="PANTHER" id="PTHR44688:SF16">
    <property type="entry name" value="DNA-BINDING TRANSCRIPTIONAL ACTIVATOR DEVR_DOSR"/>
    <property type="match status" value="1"/>
</dbReference>
<dbReference type="SMART" id="SM00421">
    <property type="entry name" value="HTH_LUXR"/>
    <property type="match status" value="1"/>
</dbReference>
<dbReference type="Pfam" id="PF00196">
    <property type="entry name" value="GerE"/>
    <property type="match status" value="1"/>
</dbReference>
<keyword evidence="1" id="KW-0805">Transcription regulation</keyword>
<accession>A0A6J7DT78</accession>
<dbReference type="PRINTS" id="PR00038">
    <property type="entry name" value="HTHLUXR"/>
</dbReference>
<evidence type="ECO:0000256" key="3">
    <source>
        <dbReference type="ARBA" id="ARBA00023163"/>
    </source>
</evidence>
<keyword evidence="2" id="KW-0238">DNA-binding</keyword>
<keyword evidence="3" id="KW-0804">Transcription</keyword>
<dbReference type="InterPro" id="IPR011006">
    <property type="entry name" value="CheY-like_superfamily"/>
</dbReference>
<protein>
    <submittedName>
        <fullName evidence="5">Unannotated protein</fullName>
    </submittedName>
</protein>
<reference evidence="5" key="1">
    <citation type="submission" date="2020-05" db="EMBL/GenBank/DDBJ databases">
        <authorList>
            <person name="Chiriac C."/>
            <person name="Salcher M."/>
            <person name="Ghai R."/>
            <person name="Kavagutti S V."/>
        </authorList>
    </citation>
    <scope>NUCLEOTIDE SEQUENCE</scope>
</reference>
<dbReference type="PANTHER" id="PTHR44688">
    <property type="entry name" value="DNA-BINDING TRANSCRIPTIONAL ACTIVATOR DEVR_DOSR"/>
    <property type="match status" value="1"/>
</dbReference>
<sequence>MTALSERPLIPVNRAGQFTALVAVSRPAVRGALVRRLHSLGAREIFETTSLAGARSQSLTIDPGDLVIADSTLIDGSGVALVTELRRAGWQRGVVLGPSDDASSVRTALAAGIHGYVVTHPERIQARPLSGNVTIITPQTSDPIGPDGLSDREIEVLHLVAEGQGNRDVAQALGLSALTVKSHLARIARKLGTGDRAEMVVLALRAGLIT</sequence>
<dbReference type="SUPFAM" id="SSF52172">
    <property type="entry name" value="CheY-like"/>
    <property type="match status" value="1"/>
</dbReference>
<name>A0A6J7DT78_9ZZZZ</name>
<dbReference type="InterPro" id="IPR000792">
    <property type="entry name" value="Tscrpt_reg_LuxR_C"/>
</dbReference>
<organism evidence="5">
    <name type="scientific">freshwater metagenome</name>
    <dbReference type="NCBI Taxonomy" id="449393"/>
    <lineage>
        <taxon>unclassified sequences</taxon>
        <taxon>metagenomes</taxon>
        <taxon>ecological metagenomes</taxon>
    </lineage>
</organism>
<dbReference type="AlphaFoldDB" id="A0A6J7DT78"/>
<dbReference type="CDD" id="cd06170">
    <property type="entry name" value="LuxR_C_like"/>
    <property type="match status" value="1"/>
</dbReference>